<dbReference type="PROSITE" id="PS50850">
    <property type="entry name" value="MFS"/>
    <property type="match status" value="1"/>
</dbReference>
<feature type="transmembrane region" description="Helical" evidence="8">
    <location>
        <begin position="362"/>
        <end position="380"/>
    </location>
</feature>
<feature type="transmembrane region" description="Helical" evidence="8">
    <location>
        <begin position="139"/>
        <end position="161"/>
    </location>
</feature>
<dbReference type="PRINTS" id="PR01036">
    <property type="entry name" value="TCRTETB"/>
</dbReference>
<dbReference type="OrthoDB" id="117970at2157"/>
<dbReference type="RefSeq" id="WP_188876470.1">
    <property type="nucleotide sequence ID" value="NZ_BMOQ01000001.1"/>
</dbReference>
<keyword evidence="11" id="KW-1185">Reference proteome</keyword>
<evidence type="ECO:0000313" key="10">
    <source>
        <dbReference type="EMBL" id="GGN06358.1"/>
    </source>
</evidence>
<dbReference type="Pfam" id="PF07690">
    <property type="entry name" value="MFS_1"/>
    <property type="match status" value="1"/>
</dbReference>
<name>A0A830G7R2_9EURY</name>
<dbReference type="Gene3D" id="1.20.1250.20">
    <property type="entry name" value="MFS general substrate transporter like domains"/>
    <property type="match status" value="1"/>
</dbReference>
<keyword evidence="6 8" id="KW-0472">Membrane</keyword>
<dbReference type="EMBL" id="BMOQ01000001">
    <property type="protein sequence ID" value="GGN06358.1"/>
    <property type="molecule type" value="Genomic_DNA"/>
</dbReference>
<keyword evidence="2" id="KW-0813">Transport</keyword>
<feature type="transmembrane region" description="Helical" evidence="8">
    <location>
        <begin position="335"/>
        <end position="356"/>
    </location>
</feature>
<keyword evidence="5 8" id="KW-1133">Transmembrane helix</keyword>
<dbReference type="PANTHER" id="PTHR23501">
    <property type="entry name" value="MAJOR FACILITATOR SUPERFAMILY"/>
    <property type="match status" value="1"/>
</dbReference>
<evidence type="ECO:0000256" key="5">
    <source>
        <dbReference type="ARBA" id="ARBA00022989"/>
    </source>
</evidence>
<keyword evidence="4 8" id="KW-0812">Transmembrane</keyword>
<evidence type="ECO:0000256" key="2">
    <source>
        <dbReference type="ARBA" id="ARBA00022448"/>
    </source>
</evidence>
<evidence type="ECO:0000256" key="3">
    <source>
        <dbReference type="ARBA" id="ARBA00022475"/>
    </source>
</evidence>
<evidence type="ECO:0000256" key="1">
    <source>
        <dbReference type="ARBA" id="ARBA00004651"/>
    </source>
</evidence>
<evidence type="ECO:0000259" key="9">
    <source>
        <dbReference type="PROSITE" id="PS50850"/>
    </source>
</evidence>
<feature type="transmembrane region" description="Helical" evidence="8">
    <location>
        <begin position="301"/>
        <end position="323"/>
    </location>
</feature>
<dbReference type="Gene3D" id="1.20.1720.10">
    <property type="entry name" value="Multidrug resistance protein D"/>
    <property type="match status" value="1"/>
</dbReference>
<gene>
    <name evidence="10" type="ORF">GCM10009021_01640</name>
</gene>
<evidence type="ECO:0000256" key="6">
    <source>
        <dbReference type="ARBA" id="ARBA00023136"/>
    </source>
</evidence>
<evidence type="ECO:0000256" key="8">
    <source>
        <dbReference type="SAM" id="Phobius"/>
    </source>
</evidence>
<feature type="transmembrane region" description="Helical" evidence="8">
    <location>
        <begin position="469"/>
        <end position="487"/>
    </location>
</feature>
<dbReference type="FunFam" id="1.20.1720.10:FF:000004">
    <property type="entry name" value="EmrB/QacA family drug resistance transporter"/>
    <property type="match status" value="1"/>
</dbReference>
<feature type="transmembrane region" description="Helical" evidence="8">
    <location>
        <begin position="200"/>
        <end position="218"/>
    </location>
</feature>
<feature type="domain" description="Major facilitator superfamily (MFS) profile" evidence="9">
    <location>
        <begin position="15"/>
        <end position="492"/>
    </location>
</feature>
<evidence type="ECO:0000256" key="7">
    <source>
        <dbReference type="SAM" id="MobiDB-lite"/>
    </source>
</evidence>
<sequence length="517" mass="55518">MSQAVEGIGRERLVILAGLMLAVLMAAMDQTIVAAALPDILSDLGAGQDKITWIITAYLIMQAASTPLYGRLSDMYGRKPLFLGAIVIFWVASGLCGVAQNATQLTFFRAIQGIGGGGLISLALTIIGDIFSPRERGQYISGMFILIGIATILGPLLGGWLTDHYTWRLIFVINLPIGLLAIAVIEPTLDLPVPDEDHTIDYLGVLFLFLTTVAVIVVSEKGSDWGWDSWRIGLLIVTAVVALALFLVQEYASQEPILPLELFRNRVVAAAIGLSFCAGIGRLLVINYIPTFLQYTQGVSSTTAGALIAPMIIGMVGFSFVVGNLMTRTGRYKPFPVMGAVFGAVGFFFLSTIHGGTSFSTLAIYLFITGAGFGLIMPVLTTASQNAVRPEYLGVVTTIITYLRTLAGGIGVSVYGTLYSNSFSDMMVRLTGRAQSRGTLDPVLLHTPRYGRVLRDDIVRAVSLSMDQMFLYLIPVMAIAFVIALLLPELSLSQQSNVEEMESDGGTDGTDARPTSD</sequence>
<dbReference type="SUPFAM" id="SSF103473">
    <property type="entry name" value="MFS general substrate transporter"/>
    <property type="match status" value="1"/>
</dbReference>
<feature type="region of interest" description="Disordered" evidence="7">
    <location>
        <begin position="497"/>
        <end position="517"/>
    </location>
</feature>
<dbReference type="InterPro" id="IPR011701">
    <property type="entry name" value="MFS"/>
</dbReference>
<protein>
    <recommendedName>
        <fullName evidence="9">Major facilitator superfamily (MFS) profile domain-containing protein</fullName>
    </recommendedName>
</protein>
<dbReference type="AlphaFoldDB" id="A0A830G7R2"/>
<dbReference type="NCBIfam" id="TIGR00711">
    <property type="entry name" value="efflux_EmrB"/>
    <property type="match status" value="1"/>
</dbReference>
<dbReference type="GO" id="GO:0022857">
    <property type="term" value="F:transmembrane transporter activity"/>
    <property type="evidence" value="ECO:0007669"/>
    <property type="project" value="InterPro"/>
</dbReference>
<reference evidence="10 11" key="1">
    <citation type="journal article" date="2019" name="Int. J. Syst. Evol. Microbiol.">
        <title>The Global Catalogue of Microorganisms (GCM) 10K type strain sequencing project: providing services to taxonomists for standard genome sequencing and annotation.</title>
        <authorList>
            <consortium name="The Broad Institute Genomics Platform"/>
            <consortium name="The Broad Institute Genome Sequencing Center for Infectious Disease"/>
            <person name="Wu L."/>
            <person name="Ma J."/>
        </authorList>
    </citation>
    <scope>NUCLEOTIDE SEQUENCE [LARGE SCALE GENOMIC DNA]</scope>
    <source>
        <strain evidence="10 11">JCM 16331</strain>
    </source>
</reference>
<comment type="caution">
    <text evidence="10">The sequence shown here is derived from an EMBL/GenBank/DDBJ whole genome shotgun (WGS) entry which is preliminary data.</text>
</comment>
<evidence type="ECO:0000313" key="11">
    <source>
        <dbReference type="Proteomes" id="UP000608850"/>
    </source>
</evidence>
<dbReference type="CDD" id="cd17502">
    <property type="entry name" value="MFS_Azr1_MDR_like"/>
    <property type="match status" value="1"/>
</dbReference>
<feature type="transmembrane region" description="Helical" evidence="8">
    <location>
        <begin position="392"/>
        <end position="418"/>
    </location>
</feature>
<keyword evidence="3" id="KW-1003">Cell membrane</keyword>
<feature type="transmembrane region" description="Helical" evidence="8">
    <location>
        <begin position="268"/>
        <end position="289"/>
    </location>
</feature>
<dbReference type="InterPro" id="IPR020846">
    <property type="entry name" value="MFS_dom"/>
</dbReference>
<accession>A0A830G7R2</accession>
<feature type="transmembrane region" description="Helical" evidence="8">
    <location>
        <begin position="167"/>
        <end position="188"/>
    </location>
</feature>
<dbReference type="Proteomes" id="UP000608850">
    <property type="component" value="Unassembled WGS sequence"/>
</dbReference>
<evidence type="ECO:0000256" key="4">
    <source>
        <dbReference type="ARBA" id="ARBA00022692"/>
    </source>
</evidence>
<feature type="transmembrane region" description="Helical" evidence="8">
    <location>
        <begin position="230"/>
        <end position="248"/>
    </location>
</feature>
<dbReference type="PANTHER" id="PTHR23501:SF197">
    <property type="entry name" value="COMD"/>
    <property type="match status" value="1"/>
</dbReference>
<organism evidence="10 11">
    <name type="scientific">Halarchaeum nitratireducens</name>
    <dbReference type="NCBI Taxonomy" id="489913"/>
    <lineage>
        <taxon>Archaea</taxon>
        <taxon>Methanobacteriati</taxon>
        <taxon>Methanobacteriota</taxon>
        <taxon>Stenosarchaea group</taxon>
        <taxon>Halobacteria</taxon>
        <taxon>Halobacteriales</taxon>
        <taxon>Halobacteriaceae</taxon>
    </lineage>
</organism>
<comment type="subcellular location">
    <subcellularLocation>
        <location evidence="1">Cell membrane</location>
        <topology evidence="1">Multi-pass membrane protein</topology>
    </subcellularLocation>
</comment>
<dbReference type="InterPro" id="IPR036259">
    <property type="entry name" value="MFS_trans_sf"/>
</dbReference>
<proteinExistence type="predicted"/>
<dbReference type="GO" id="GO:0005886">
    <property type="term" value="C:plasma membrane"/>
    <property type="evidence" value="ECO:0007669"/>
    <property type="project" value="UniProtKB-SubCell"/>
</dbReference>
<dbReference type="InterPro" id="IPR004638">
    <property type="entry name" value="EmrB-like"/>
</dbReference>
<feature type="transmembrane region" description="Helical" evidence="8">
    <location>
        <begin position="81"/>
        <end position="100"/>
    </location>
</feature>
<feature type="transmembrane region" description="Helical" evidence="8">
    <location>
        <begin position="106"/>
        <end position="127"/>
    </location>
</feature>